<dbReference type="PIRSF" id="PIRSF002741">
    <property type="entry name" value="MppA"/>
    <property type="match status" value="1"/>
</dbReference>
<comment type="caution">
    <text evidence="6">The sequence shown here is derived from an EMBL/GenBank/DDBJ whole genome shotgun (WGS) entry which is preliminary data.</text>
</comment>
<evidence type="ECO:0000313" key="6">
    <source>
        <dbReference type="EMBL" id="MBR0664813.1"/>
    </source>
</evidence>
<gene>
    <name evidence="6" type="ORF">GXW71_10665</name>
</gene>
<dbReference type="SUPFAM" id="SSF53850">
    <property type="entry name" value="Periplasmic binding protein-like II"/>
    <property type="match status" value="1"/>
</dbReference>
<evidence type="ECO:0000259" key="5">
    <source>
        <dbReference type="Pfam" id="PF00496"/>
    </source>
</evidence>
<dbReference type="InterPro" id="IPR030678">
    <property type="entry name" value="Peptide/Ni-bd"/>
</dbReference>
<comment type="subcellular location">
    <subcellularLocation>
        <location evidence="1">Periplasm</location>
    </subcellularLocation>
</comment>
<evidence type="ECO:0000313" key="7">
    <source>
        <dbReference type="Proteomes" id="UP001196870"/>
    </source>
</evidence>
<organism evidence="6 7">
    <name type="scientific">Plastoroseomonas hellenica</name>
    <dbReference type="NCBI Taxonomy" id="2687306"/>
    <lineage>
        <taxon>Bacteria</taxon>
        <taxon>Pseudomonadati</taxon>
        <taxon>Pseudomonadota</taxon>
        <taxon>Alphaproteobacteria</taxon>
        <taxon>Acetobacterales</taxon>
        <taxon>Acetobacteraceae</taxon>
        <taxon>Plastoroseomonas</taxon>
    </lineage>
</organism>
<evidence type="ECO:0000256" key="2">
    <source>
        <dbReference type="ARBA" id="ARBA00005695"/>
    </source>
</evidence>
<comment type="similarity">
    <text evidence="2">Belongs to the bacterial solute-binding protein 5 family.</text>
</comment>
<dbReference type="CDD" id="cd08502">
    <property type="entry name" value="PBP2_NikA_DppA_OppA_like_16"/>
    <property type="match status" value="1"/>
</dbReference>
<dbReference type="InterPro" id="IPR000914">
    <property type="entry name" value="SBP_5_dom"/>
</dbReference>
<dbReference type="InterPro" id="IPR039424">
    <property type="entry name" value="SBP_5"/>
</dbReference>
<reference evidence="7" key="1">
    <citation type="journal article" date="2021" name="Syst. Appl. Microbiol.">
        <title>Roseomonas hellenica sp. nov., isolated from roots of wild-growing Alkanna tinctoria.</title>
        <authorList>
            <person name="Rat A."/>
            <person name="Naranjo H.D."/>
            <person name="Lebbe L."/>
            <person name="Cnockaert M."/>
            <person name="Krigas N."/>
            <person name="Grigoriadou K."/>
            <person name="Maloupa E."/>
            <person name="Willems A."/>
        </authorList>
    </citation>
    <scope>NUCLEOTIDE SEQUENCE [LARGE SCALE GENOMIC DNA]</scope>
    <source>
        <strain evidence="7">LMG 31523</strain>
    </source>
</reference>
<protein>
    <submittedName>
        <fullName evidence="6">ABC transporter substrate-binding protein</fullName>
    </submittedName>
</protein>
<accession>A0ABS5EWZ7</accession>
<keyword evidence="7" id="KW-1185">Reference proteome</keyword>
<dbReference type="EMBL" id="JAAGBB010000011">
    <property type="protein sequence ID" value="MBR0664813.1"/>
    <property type="molecule type" value="Genomic_DNA"/>
</dbReference>
<keyword evidence="3 4" id="KW-0732">Signal</keyword>
<sequence>MTFKRRDLMLGAAALGLARPALAQPAAARVLRYVPQTDLTVIDPVVTTAYITRHHALMVYDQLYGMDSRLQPQPQMVEGHTVDEDGKLWSFRLRDGLLFHDGEPVRGRDCIASIRRWAQRDALGQVLMSRVAEMAAPDDRSFTIRLQRPFGPMLETLAKIGPSALFIMPERIAAADPSRPITETIGSGPFRFLPNERVVGARVAYERNPAYRPREGGEADWAAGPKRVHFDRVEWTVMPDPGTAAAALRNGEVDWWENPPNDLLPALARSREVIVQRASPLGTFGTGVFNCLHPPFDKPAVRRAVLRAMSQADFMTAGAGVDPALWRAGVGVFTPETPLANDAGIEAITGPRDIERSRRELREAGYNGERVVLMAPTDQAVLAALGEVGRDLLVRLGMNVDYVVSDWGTLVQRRAKKDPPEQGGWNMFHTTWNGLDGINPGVMQFLRANGEGAWFGWPTVPALDSARAEWFDAPDMAAQRGIAERVQRLVLEEAPYLPTGQYFGSTAWRRGITGAIPAIYAFWNVRRG</sequence>
<name>A0ABS5EWZ7_9PROT</name>
<evidence type="ECO:0000256" key="4">
    <source>
        <dbReference type="SAM" id="SignalP"/>
    </source>
</evidence>
<dbReference type="Pfam" id="PF00496">
    <property type="entry name" value="SBP_bac_5"/>
    <property type="match status" value="1"/>
</dbReference>
<feature type="chain" id="PRO_5045206081" evidence="4">
    <location>
        <begin position="24"/>
        <end position="528"/>
    </location>
</feature>
<proteinExistence type="inferred from homology"/>
<dbReference type="RefSeq" id="WP_211852486.1">
    <property type="nucleotide sequence ID" value="NZ_JAAGBB010000011.1"/>
</dbReference>
<dbReference type="InterPro" id="IPR006311">
    <property type="entry name" value="TAT_signal"/>
</dbReference>
<dbReference type="PROSITE" id="PS51318">
    <property type="entry name" value="TAT"/>
    <property type="match status" value="1"/>
</dbReference>
<feature type="signal peptide" evidence="4">
    <location>
        <begin position="1"/>
        <end position="23"/>
    </location>
</feature>
<evidence type="ECO:0000256" key="3">
    <source>
        <dbReference type="ARBA" id="ARBA00022729"/>
    </source>
</evidence>
<evidence type="ECO:0000256" key="1">
    <source>
        <dbReference type="ARBA" id="ARBA00004418"/>
    </source>
</evidence>
<dbReference type="Gene3D" id="3.10.105.10">
    <property type="entry name" value="Dipeptide-binding Protein, Domain 3"/>
    <property type="match status" value="1"/>
</dbReference>
<feature type="domain" description="Solute-binding protein family 5" evidence="5">
    <location>
        <begin position="71"/>
        <end position="444"/>
    </location>
</feature>
<dbReference type="PANTHER" id="PTHR30290:SF38">
    <property type="entry name" value="D,D-DIPEPTIDE-BINDING PERIPLASMIC PROTEIN DDPA-RELATED"/>
    <property type="match status" value="1"/>
</dbReference>
<dbReference type="PANTHER" id="PTHR30290">
    <property type="entry name" value="PERIPLASMIC BINDING COMPONENT OF ABC TRANSPORTER"/>
    <property type="match status" value="1"/>
</dbReference>
<dbReference type="Gene3D" id="3.40.190.10">
    <property type="entry name" value="Periplasmic binding protein-like II"/>
    <property type="match status" value="1"/>
</dbReference>
<dbReference type="Proteomes" id="UP001196870">
    <property type="component" value="Unassembled WGS sequence"/>
</dbReference>